<dbReference type="AlphaFoldDB" id="A0A4C1TKC0"/>
<sequence>MTRPVHNQSCRFRELSRPTAGWPGHGGAAATGEPTRSISDFDSIGAAYQRIFIRDFDRGHRSAVPARAPARRRPEISCRVPISNGMSANAVAISIDTNALRPRFVYGYGGGV</sequence>
<evidence type="ECO:0000313" key="3">
    <source>
        <dbReference type="Proteomes" id="UP000299102"/>
    </source>
</evidence>
<dbReference type="EMBL" id="BGZK01000059">
    <property type="protein sequence ID" value="GBP13741.1"/>
    <property type="molecule type" value="Genomic_DNA"/>
</dbReference>
<keyword evidence="3" id="KW-1185">Reference proteome</keyword>
<protein>
    <submittedName>
        <fullName evidence="2">Uncharacterized protein</fullName>
    </submittedName>
</protein>
<feature type="region of interest" description="Disordered" evidence="1">
    <location>
        <begin position="1"/>
        <end position="36"/>
    </location>
</feature>
<reference evidence="2 3" key="1">
    <citation type="journal article" date="2019" name="Commun. Biol.">
        <title>The bagworm genome reveals a unique fibroin gene that provides high tensile strength.</title>
        <authorList>
            <person name="Kono N."/>
            <person name="Nakamura H."/>
            <person name="Ohtoshi R."/>
            <person name="Tomita M."/>
            <person name="Numata K."/>
            <person name="Arakawa K."/>
        </authorList>
    </citation>
    <scope>NUCLEOTIDE SEQUENCE [LARGE SCALE GENOMIC DNA]</scope>
</reference>
<proteinExistence type="predicted"/>
<evidence type="ECO:0000256" key="1">
    <source>
        <dbReference type="SAM" id="MobiDB-lite"/>
    </source>
</evidence>
<organism evidence="2 3">
    <name type="scientific">Eumeta variegata</name>
    <name type="common">Bagworm moth</name>
    <name type="synonym">Eumeta japonica</name>
    <dbReference type="NCBI Taxonomy" id="151549"/>
    <lineage>
        <taxon>Eukaryota</taxon>
        <taxon>Metazoa</taxon>
        <taxon>Ecdysozoa</taxon>
        <taxon>Arthropoda</taxon>
        <taxon>Hexapoda</taxon>
        <taxon>Insecta</taxon>
        <taxon>Pterygota</taxon>
        <taxon>Neoptera</taxon>
        <taxon>Endopterygota</taxon>
        <taxon>Lepidoptera</taxon>
        <taxon>Glossata</taxon>
        <taxon>Ditrysia</taxon>
        <taxon>Tineoidea</taxon>
        <taxon>Psychidae</taxon>
        <taxon>Oiketicinae</taxon>
        <taxon>Eumeta</taxon>
    </lineage>
</organism>
<accession>A0A4C1TKC0</accession>
<feature type="compositionally biased region" description="Polar residues" evidence="1">
    <location>
        <begin position="1"/>
        <end position="10"/>
    </location>
</feature>
<name>A0A4C1TKC0_EUMVA</name>
<comment type="caution">
    <text evidence="2">The sequence shown here is derived from an EMBL/GenBank/DDBJ whole genome shotgun (WGS) entry which is preliminary data.</text>
</comment>
<evidence type="ECO:0000313" key="2">
    <source>
        <dbReference type="EMBL" id="GBP13741.1"/>
    </source>
</evidence>
<dbReference type="Proteomes" id="UP000299102">
    <property type="component" value="Unassembled WGS sequence"/>
</dbReference>
<gene>
    <name evidence="2" type="ORF">EVAR_7975_1</name>
</gene>